<dbReference type="Pfam" id="PF02728">
    <property type="entry name" value="Cu_amine_oxidN3"/>
    <property type="match status" value="1"/>
</dbReference>
<dbReference type="EMBL" id="BLZA01000009">
    <property type="protein sequence ID" value="GHJ84874.1"/>
    <property type="molecule type" value="Genomic_DNA"/>
</dbReference>
<evidence type="ECO:0000256" key="10">
    <source>
        <dbReference type="ARBA" id="ARBA00023211"/>
    </source>
</evidence>
<keyword evidence="8 14" id="KW-0560">Oxidoreductase</keyword>
<comment type="cofactor">
    <cofactor evidence="2">
        <name>Mn(2+)</name>
        <dbReference type="ChEBI" id="CHEBI:29035"/>
    </cofactor>
</comment>
<comment type="cofactor">
    <cofactor evidence="14">
        <name>Cu cation</name>
        <dbReference type="ChEBI" id="CHEBI:23378"/>
    </cofactor>
    <text evidence="14">Contains 1 topaquinone per subunit.</text>
</comment>
<evidence type="ECO:0000259" key="17">
    <source>
        <dbReference type="Pfam" id="PF02728"/>
    </source>
</evidence>
<dbReference type="SUPFAM" id="SSF54416">
    <property type="entry name" value="Amine oxidase N-terminal region"/>
    <property type="match status" value="2"/>
</dbReference>
<comment type="PTM">
    <text evidence="13 14">Topaquinone (TPQ) is generated by copper-dependent autoxidation of a specific tyrosyl residue.</text>
</comment>
<sequence>MPCNTRFSTSHPLDPLSPDEIIQACDTARHHLTESMQLKAFKFVATFAKPPPKLDVLAQLGIPLDVESVPETPSGPAHRTAEIHVIDVVTGYLHVLLINLTSPKPTVVSSDTLTDGQQPCLTIEELCDAEAALREDPAILARLDAMNIKPEELCCDGWTIGYDERFPATRRVQQCMTFARFQEDSNMYAHPLDFYPVLDANTFEVLAIDVPARRDLDGNLLAPSTAPLPLSTSADTEIRQPPRARSEFLPELMKEHHGIEERTDLKPLIISQPEGVSFTMNGNELEWQKWKMHIGFHYREGLVLSTVTYNDAGRVRPLFYRLSLAEMVVPYASPEWPHPRKFAFDVGEYGLGVLANELMLGKCCKGAIHYLPGTFVNHAGQPTIINNAICIHEEDAGLLFKHTDYRPGGRAHSVRSRKLVISMICTVANYEYAIYWNFYQDGNVQLEIRLTGILNLSLLAPGESTGGYGTEVAPQINAQYHQHLFSLRVDPMIDGINNSLLKTDIVVSPHATGSPENFAGNAFTLDKQIYETAKDAADIVDTDRQRYWSFINENHKHFSTRQPIGYKIMAKEQPKLLAKPDSWVAKRAAFATKSIWTVPFVEDELYPAGKWVPQTRITPPDSVSRWAERDENIRNTDIVTYLTVGVTHIPRPEDYPVMPQETCMVMFKPVGFFARNPALDVPSGSDGQSVNAFASERNGTNGASAGAPTNGNCCH</sequence>
<evidence type="ECO:0000259" key="16">
    <source>
        <dbReference type="Pfam" id="PF01179"/>
    </source>
</evidence>
<evidence type="ECO:0000256" key="15">
    <source>
        <dbReference type="SAM" id="MobiDB-lite"/>
    </source>
</evidence>
<accession>A0A8H3TRD9</accession>
<dbReference type="GO" id="GO:0005507">
    <property type="term" value="F:copper ion binding"/>
    <property type="evidence" value="ECO:0007669"/>
    <property type="project" value="InterPro"/>
</dbReference>
<evidence type="ECO:0000256" key="7">
    <source>
        <dbReference type="ARBA" id="ARBA00022772"/>
    </source>
</evidence>
<dbReference type="PROSITE" id="PS01165">
    <property type="entry name" value="COPPER_AMINE_OXID_2"/>
    <property type="match status" value="1"/>
</dbReference>
<dbReference type="Pfam" id="PF01179">
    <property type="entry name" value="Cu_amine_oxid"/>
    <property type="match status" value="1"/>
</dbReference>
<dbReference type="OrthoDB" id="5379943at2759"/>
<evidence type="ECO:0000256" key="13">
    <source>
        <dbReference type="PIRSR" id="PIRSR600269-51"/>
    </source>
</evidence>
<dbReference type="InterPro" id="IPR015802">
    <property type="entry name" value="Cu_amine_oxidase_N3"/>
</dbReference>
<evidence type="ECO:0000256" key="3">
    <source>
        <dbReference type="ARBA" id="ARBA00001947"/>
    </source>
</evidence>
<evidence type="ECO:0000256" key="5">
    <source>
        <dbReference type="ARBA" id="ARBA00011738"/>
    </source>
</evidence>
<proteinExistence type="inferred from homology"/>
<evidence type="ECO:0000313" key="18">
    <source>
        <dbReference type="EMBL" id="GHJ84874.1"/>
    </source>
</evidence>
<comment type="caution">
    <text evidence="18">The sequence shown here is derived from an EMBL/GenBank/DDBJ whole genome shotgun (WGS) entry which is preliminary data.</text>
</comment>
<dbReference type="EC" id="1.4.3.-" evidence="14"/>
<dbReference type="PROSITE" id="PS01164">
    <property type="entry name" value="COPPER_AMINE_OXID_1"/>
    <property type="match status" value="1"/>
</dbReference>
<dbReference type="Proteomes" id="UP000620104">
    <property type="component" value="Unassembled WGS sequence"/>
</dbReference>
<organism evidence="18 19">
    <name type="scientific">Naganishia liquefaciens</name>
    <dbReference type="NCBI Taxonomy" id="104408"/>
    <lineage>
        <taxon>Eukaryota</taxon>
        <taxon>Fungi</taxon>
        <taxon>Dikarya</taxon>
        <taxon>Basidiomycota</taxon>
        <taxon>Agaricomycotina</taxon>
        <taxon>Tremellomycetes</taxon>
        <taxon>Filobasidiales</taxon>
        <taxon>Filobasidiaceae</taxon>
        <taxon>Naganishia</taxon>
    </lineage>
</organism>
<feature type="modified residue" description="2',4',5'-topaquinone" evidence="13">
    <location>
        <position position="430"/>
    </location>
</feature>
<evidence type="ECO:0000256" key="8">
    <source>
        <dbReference type="ARBA" id="ARBA00023002"/>
    </source>
</evidence>
<feature type="active site" description="Proton acceptor" evidence="12">
    <location>
        <position position="345"/>
    </location>
</feature>
<comment type="subunit">
    <text evidence="5">Homodimer.</text>
</comment>
<dbReference type="PANTHER" id="PTHR10638:SF86">
    <property type="entry name" value="COPPER AMINE OXIDASE 1-RELATED"/>
    <property type="match status" value="1"/>
</dbReference>
<dbReference type="Gene3D" id="3.10.450.40">
    <property type="match status" value="2"/>
</dbReference>
<comment type="cofactor">
    <cofactor evidence="1">
        <name>Cu cation</name>
        <dbReference type="ChEBI" id="CHEBI:23378"/>
    </cofactor>
</comment>
<keyword evidence="10" id="KW-0464">Manganese</keyword>
<dbReference type="GO" id="GO:0009308">
    <property type="term" value="P:amine metabolic process"/>
    <property type="evidence" value="ECO:0007669"/>
    <property type="project" value="UniProtKB-UniRule"/>
</dbReference>
<dbReference type="SUPFAM" id="SSF49998">
    <property type="entry name" value="Amine oxidase catalytic domain"/>
    <property type="match status" value="1"/>
</dbReference>
<evidence type="ECO:0000256" key="4">
    <source>
        <dbReference type="ARBA" id="ARBA00007983"/>
    </source>
</evidence>
<dbReference type="AlphaFoldDB" id="A0A8H3TRD9"/>
<name>A0A8H3TRD9_9TREE</name>
<feature type="region of interest" description="Disordered" evidence="15">
    <location>
        <begin position="684"/>
        <end position="715"/>
    </location>
</feature>
<feature type="domain" description="Copper amine oxidase catalytic" evidence="16">
    <location>
        <begin position="270"/>
        <end position="679"/>
    </location>
</feature>
<reference evidence="18" key="1">
    <citation type="submission" date="2020-07" db="EMBL/GenBank/DDBJ databases">
        <title>Draft Genome Sequence of a Deep-Sea Yeast, Naganishia (Cryptococcus) liquefaciens strain N6.</title>
        <authorList>
            <person name="Han Y.W."/>
            <person name="Kajitani R."/>
            <person name="Morimoto H."/>
            <person name="Parhat M."/>
            <person name="Tsubouchi H."/>
            <person name="Bakenova O."/>
            <person name="Ogata M."/>
            <person name="Argunhan B."/>
            <person name="Aoki R."/>
            <person name="Kajiwara S."/>
            <person name="Itoh T."/>
            <person name="Iwasaki H."/>
        </authorList>
    </citation>
    <scope>NUCLEOTIDE SEQUENCE</scope>
    <source>
        <strain evidence="18">N6</strain>
    </source>
</reference>
<keyword evidence="6 14" id="KW-0479">Metal-binding</keyword>
<evidence type="ECO:0000256" key="12">
    <source>
        <dbReference type="PIRSR" id="PIRSR600269-50"/>
    </source>
</evidence>
<dbReference type="FunFam" id="2.70.98.20:FF:000006">
    <property type="entry name" value="Amine oxidase"/>
    <property type="match status" value="1"/>
</dbReference>
<dbReference type="InterPro" id="IPR016182">
    <property type="entry name" value="Cu_amine_oxidase_N-reg"/>
</dbReference>
<keyword evidence="7 12" id="KW-0801">TPQ</keyword>
<evidence type="ECO:0000256" key="2">
    <source>
        <dbReference type="ARBA" id="ARBA00001936"/>
    </source>
</evidence>
<dbReference type="InterPro" id="IPR000269">
    <property type="entry name" value="Cu_amine_oxidase"/>
</dbReference>
<evidence type="ECO:0000256" key="11">
    <source>
        <dbReference type="ARBA" id="ARBA00048032"/>
    </source>
</evidence>
<evidence type="ECO:0000313" key="19">
    <source>
        <dbReference type="Proteomes" id="UP000620104"/>
    </source>
</evidence>
<comment type="catalytic activity">
    <reaction evidence="11">
        <text>a primary methyl amine + O2 + H2O = an aldehyde + H2O2 + NH4(+)</text>
        <dbReference type="Rhea" id="RHEA:16153"/>
        <dbReference type="ChEBI" id="CHEBI:15377"/>
        <dbReference type="ChEBI" id="CHEBI:15379"/>
        <dbReference type="ChEBI" id="CHEBI:16240"/>
        <dbReference type="ChEBI" id="CHEBI:17478"/>
        <dbReference type="ChEBI" id="CHEBI:28938"/>
        <dbReference type="ChEBI" id="CHEBI:228804"/>
        <dbReference type="EC" id="1.4.3.21"/>
    </reaction>
</comment>
<evidence type="ECO:0000256" key="1">
    <source>
        <dbReference type="ARBA" id="ARBA00001935"/>
    </source>
</evidence>
<dbReference type="InterPro" id="IPR015798">
    <property type="entry name" value="Cu_amine_oxidase_C"/>
</dbReference>
<dbReference type="InterPro" id="IPR049948">
    <property type="entry name" value="Cu_Am_ox_TPQ-bd"/>
</dbReference>
<protein>
    <recommendedName>
        <fullName evidence="14">Amine oxidase</fullName>
        <ecNumber evidence="14">1.4.3.-</ecNumber>
    </recommendedName>
</protein>
<feature type="compositionally biased region" description="Polar residues" evidence="15">
    <location>
        <begin position="685"/>
        <end position="715"/>
    </location>
</feature>
<dbReference type="GO" id="GO:0048038">
    <property type="term" value="F:quinone binding"/>
    <property type="evidence" value="ECO:0007669"/>
    <property type="project" value="InterPro"/>
</dbReference>
<feature type="active site" description="Schiff-base intermediate with substrate; via topaquinone" evidence="12">
    <location>
        <position position="430"/>
    </location>
</feature>
<keyword evidence="19" id="KW-1185">Reference proteome</keyword>
<feature type="domain" description="Copper amine oxidase N3-terminal" evidence="17">
    <location>
        <begin position="119"/>
        <end position="213"/>
    </location>
</feature>
<evidence type="ECO:0000256" key="6">
    <source>
        <dbReference type="ARBA" id="ARBA00022723"/>
    </source>
</evidence>
<gene>
    <name evidence="18" type="ORF">NliqN6_1276</name>
</gene>
<evidence type="ECO:0000256" key="14">
    <source>
        <dbReference type="RuleBase" id="RU000672"/>
    </source>
</evidence>
<keyword evidence="9 14" id="KW-0186">Copper</keyword>
<dbReference type="PANTHER" id="PTHR10638">
    <property type="entry name" value="COPPER AMINE OXIDASE"/>
    <property type="match status" value="1"/>
</dbReference>
<comment type="cofactor">
    <cofactor evidence="3">
        <name>Zn(2+)</name>
        <dbReference type="ChEBI" id="CHEBI:29105"/>
    </cofactor>
</comment>
<dbReference type="InterPro" id="IPR036460">
    <property type="entry name" value="Cu_amine_oxidase_C_sf"/>
</dbReference>
<comment type="similarity">
    <text evidence="4 14">Belongs to the copper/topaquinone oxidase family.</text>
</comment>
<dbReference type="Gene3D" id="2.70.98.20">
    <property type="entry name" value="Copper amine oxidase, catalytic domain"/>
    <property type="match status" value="1"/>
</dbReference>
<dbReference type="GO" id="GO:0008131">
    <property type="term" value="F:primary methylamine oxidase activity"/>
    <property type="evidence" value="ECO:0007669"/>
    <property type="project" value="UniProtKB-EC"/>
</dbReference>
<evidence type="ECO:0000256" key="9">
    <source>
        <dbReference type="ARBA" id="ARBA00023008"/>
    </source>
</evidence>
<dbReference type="InterPro" id="IPR049947">
    <property type="entry name" value="Cu_Am_Ox_Cu-bd"/>
</dbReference>